<evidence type="ECO:0000313" key="11">
    <source>
        <dbReference type="Proteomes" id="UP001222325"/>
    </source>
</evidence>
<feature type="active site" description="Proton donor/acceptor" evidence="5">
    <location>
        <position position="238"/>
    </location>
</feature>
<reference evidence="10" key="1">
    <citation type="submission" date="2023-03" db="EMBL/GenBank/DDBJ databases">
        <title>Massive genome expansion in bonnet fungi (Mycena s.s.) driven by repeated elements and novel gene families across ecological guilds.</title>
        <authorList>
            <consortium name="Lawrence Berkeley National Laboratory"/>
            <person name="Harder C.B."/>
            <person name="Miyauchi S."/>
            <person name="Viragh M."/>
            <person name="Kuo A."/>
            <person name="Thoen E."/>
            <person name="Andreopoulos B."/>
            <person name="Lu D."/>
            <person name="Skrede I."/>
            <person name="Drula E."/>
            <person name="Henrissat B."/>
            <person name="Morin E."/>
            <person name="Kohler A."/>
            <person name="Barry K."/>
            <person name="LaButti K."/>
            <person name="Morin E."/>
            <person name="Salamov A."/>
            <person name="Lipzen A."/>
            <person name="Mereny Z."/>
            <person name="Hegedus B."/>
            <person name="Baldrian P."/>
            <person name="Stursova M."/>
            <person name="Weitz H."/>
            <person name="Taylor A."/>
            <person name="Grigoriev I.V."/>
            <person name="Nagy L.G."/>
            <person name="Martin F."/>
            <person name="Kauserud H."/>
        </authorList>
    </citation>
    <scope>NUCLEOTIDE SEQUENCE</scope>
    <source>
        <strain evidence="10">CBHHK173m</strain>
    </source>
</reference>
<evidence type="ECO:0000313" key="10">
    <source>
        <dbReference type="EMBL" id="KAJ7077635.1"/>
    </source>
</evidence>
<evidence type="ECO:0000256" key="8">
    <source>
        <dbReference type="SAM" id="MobiDB-lite"/>
    </source>
</evidence>
<dbReference type="AlphaFoldDB" id="A0AAD6TWA1"/>
<dbReference type="GO" id="GO:0006284">
    <property type="term" value="P:base-excision repair"/>
    <property type="evidence" value="ECO:0007669"/>
    <property type="project" value="TreeGrafter"/>
</dbReference>
<feature type="binding site" evidence="6">
    <location>
        <position position="327"/>
    </location>
    <ligand>
        <name>Mg(2+)</name>
        <dbReference type="ChEBI" id="CHEBI:18420"/>
        <label>1</label>
    </ligand>
</feature>
<evidence type="ECO:0000259" key="9">
    <source>
        <dbReference type="Pfam" id="PF03372"/>
    </source>
</evidence>
<comment type="caution">
    <text evidence="10">The sequence shown here is derived from an EMBL/GenBank/DDBJ whole genome shotgun (WGS) entry which is preliminary data.</text>
</comment>
<keyword evidence="3" id="KW-0378">Hydrolase</keyword>
<dbReference type="GO" id="GO:0008081">
    <property type="term" value="F:phosphoric diester hydrolase activity"/>
    <property type="evidence" value="ECO:0007669"/>
    <property type="project" value="TreeGrafter"/>
</dbReference>
<protein>
    <submittedName>
        <fullName evidence="10">Endonuclease/exonuclease/phosphatase</fullName>
    </submittedName>
</protein>
<feature type="domain" description="Endonuclease/exonuclease/phosphatase" evidence="9">
    <location>
        <begin position="109"/>
        <end position="327"/>
    </location>
</feature>
<feature type="compositionally biased region" description="Pro residues" evidence="8">
    <location>
        <begin position="50"/>
        <end position="61"/>
    </location>
</feature>
<evidence type="ECO:0000256" key="7">
    <source>
        <dbReference type="PIRSR" id="PIRSR604808-3"/>
    </source>
</evidence>
<evidence type="ECO:0000256" key="4">
    <source>
        <dbReference type="ARBA" id="ARBA00022842"/>
    </source>
</evidence>
<dbReference type="GO" id="GO:0046872">
    <property type="term" value="F:metal ion binding"/>
    <property type="evidence" value="ECO:0007669"/>
    <property type="project" value="UniProtKB-KW"/>
</dbReference>
<proteinExistence type="inferred from homology"/>
<feature type="binding site" evidence="6">
    <location>
        <position position="238"/>
    </location>
    <ligand>
        <name>Mg(2+)</name>
        <dbReference type="ChEBI" id="CHEBI:18420"/>
        <label>1</label>
    </ligand>
</feature>
<sequence length="453" mass="51967">MTRSDQPHTPARDDLPFPVPEEANTDETDEERNTRYAEEWNELMQGVAPPQLPPNLPPEPPQVRQYPGASARVRGRGKKNMKASVKIAALNIRGQGNTDVRHQDNKWYELWQVMREQKVGIMIIGEAHLDDERKAAIDQLFGRVLHTEFTKYPLTSNAKRAAIVLNKNMVKTGEVKTTEIVPGRAMLTELKNVNGKPLTILGIYAPNAPRENADFWVTIQKFFEDRPELSRPDVMGGDFNMAEDPLDRFPPRAEHENIIKAYDDLKEYLGLVDGWRDTFPTTSAYTYHQSMAQGGAQSRIDRILVKRSILEHTFEWEIQTVGIPTDHRMVSMRLTTEDAPTIGHGRWVWPAHLMRDPVLTKYIHERGLSLQNELEKIVTLNTRDGEHNSQKLWMKFKKDIGDKARQRACITIPKIAQEIREIELKMKLINGDKELTTEERRLSTILDGDKQAE</sequence>
<gene>
    <name evidence="10" type="ORF">B0H15DRAFT_805097</name>
</gene>
<dbReference type="GO" id="GO:0008311">
    <property type="term" value="F:double-stranded DNA 3'-5' DNA exonuclease activity"/>
    <property type="evidence" value="ECO:0007669"/>
    <property type="project" value="TreeGrafter"/>
</dbReference>
<keyword evidence="4 6" id="KW-0460">Magnesium</keyword>
<evidence type="ECO:0000256" key="3">
    <source>
        <dbReference type="ARBA" id="ARBA00022801"/>
    </source>
</evidence>
<feature type="binding site" evidence="6">
    <location>
        <position position="326"/>
    </location>
    <ligand>
        <name>Mg(2+)</name>
        <dbReference type="ChEBI" id="CHEBI:18420"/>
        <label>1</label>
    </ligand>
</feature>
<dbReference type="Pfam" id="PF03372">
    <property type="entry name" value="Exo_endo_phos"/>
    <property type="match status" value="1"/>
</dbReference>
<dbReference type="PANTHER" id="PTHR22748:SF26">
    <property type="entry name" value="ENDONUCLEASE_EXONUCLEASE_PHOSPHATASE DOMAIN-CONTAINING PROTEIN"/>
    <property type="match status" value="1"/>
</dbReference>
<feature type="site" description="Transition state stabilizer" evidence="7">
    <location>
        <position position="240"/>
    </location>
</feature>
<dbReference type="GO" id="GO:0003906">
    <property type="term" value="F:DNA-(apurinic or apyrimidinic site) endonuclease activity"/>
    <property type="evidence" value="ECO:0007669"/>
    <property type="project" value="TreeGrafter"/>
</dbReference>
<dbReference type="InterPro" id="IPR005135">
    <property type="entry name" value="Endo/exonuclease/phosphatase"/>
</dbReference>
<evidence type="ECO:0000256" key="5">
    <source>
        <dbReference type="PIRSR" id="PIRSR604808-1"/>
    </source>
</evidence>
<comment type="cofactor">
    <cofactor evidence="6">
        <name>Mg(2+)</name>
        <dbReference type="ChEBI" id="CHEBI:18420"/>
    </cofactor>
    <cofactor evidence="6">
        <name>Mn(2+)</name>
        <dbReference type="ChEBI" id="CHEBI:29035"/>
    </cofactor>
    <text evidence="6">Probably binds two magnesium or manganese ions per subunit.</text>
</comment>
<feature type="active site" description="Proton acceptor" evidence="5">
    <location>
        <position position="327"/>
    </location>
</feature>
<dbReference type="Proteomes" id="UP001222325">
    <property type="component" value="Unassembled WGS sequence"/>
</dbReference>
<feature type="active site" evidence="5">
    <location>
        <position position="204"/>
    </location>
</feature>
<feature type="site" description="Interaction with DNA substrate" evidence="7">
    <location>
        <position position="327"/>
    </location>
</feature>
<dbReference type="SUPFAM" id="SSF56219">
    <property type="entry name" value="DNase I-like"/>
    <property type="match status" value="1"/>
</dbReference>
<dbReference type="Gene3D" id="3.60.10.10">
    <property type="entry name" value="Endonuclease/exonuclease/phosphatase"/>
    <property type="match status" value="1"/>
</dbReference>
<keyword evidence="6" id="KW-0464">Manganese</keyword>
<dbReference type="CDD" id="cd09076">
    <property type="entry name" value="L1-EN"/>
    <property type="match status" value="1"/>
</dbReference>
<evidence type="ECO:0000256" key="2">
    <source>
        <dbReference type="ARBA" id="ARBA00022723"/>
    </source>
</evidence>
<dbReference type="GO" id="GO:0005634">
    <property type="term" value="C:nucleus"/>
    <property type="evidence" value="ECO:0007669"/>
    <property type="project" value="TreeGrafter"/>
</dbReference>
<keyword evidence="2 6" id="KW-0479">Metal-binding</keyword>
<evidence type="ECO:0000256" key="1">
    <source>
        <dbReference type="ARBA" id="ARBA00007092"/>
    </source>
</evidence>
<organism evidence="10 11">
    <name type="scientific">Mycena belliarum</name>
    <dbReference type="NCBI Taxonomy" id="1033014"/>
    <lineage>
        <taxon>Eukaryota</taxon>
        <taxon>Fungi</taxon>
        <taxon>Dikarya</taxon>
        <taxon>Basidiomycota</taxon>
        <taxon>Agaricomycotina</taxon>
        <taxon>Agaricomycetes</taxon>
        <taxon>Agaricomycetidae</taxon>
        <taxon>Agaricales</taxon>
        <taxon>Marasmiineae</taxon>
        <taxon>Mycenaceae</taxon>
        <taxon>Mycena</taxon>
    </lineage>
</organism>
<feature type="site" description="Important for catalytic activity" evidence="7">
    <location>
        <position position="301"/>
    </location>
</feature>
<dbReference type="PANTHER" id="PTHR22748">
    <property type="entry name" value="AP ENDONUCLEASE"/>
    <property type="match status" value="1"/>
</dbReference>
<keyword evidence="11" id="KW-1185">Reference proteome</keyword>
<dbReference type="InterPro" id="IPR004808">
    <property type="entry name" value="AP_endonuc_1"/>
</dbReference>
<feature type="region of interest" description="Disordered" evidence="8">
    <location>
        <begin position="1"/>
        <end position="80"/>
    </location>
</feature>
<evidence type="ECO:0000256" key="6">
    <source>
        <dbReference type="PIRSR" id="PIRSR604808-2"/>
    </source>
</evidence>
<keyword evidence="10" id="KW-0540">Nuclease</keyword>
<dbReference type="EMBL" id="JARJCN010000071">
    <property type="protein sequence ID" value="KAJ7077635.1"/>
    <property type="molecule type" value="Genomic_DNA"/>
</dbReference>
<name>A0AAD6TWA1_9AGAR</name>
<accession>A0AAD6TWA1</accession>
<keyword evidence="10" id="KW-0255">Endonuclease</keyword>
<dbReference type="InterPro" id="IPR036691">
    <property type="entry name" value="Endo/exonu/phosph_ase_sf"/>
</dbReference>
<feature type="binding site" evidence="6">
    <location>
        <position position="240"/>
    </location>
    <ligand>
        <name>Mg(2+)</name>
        <dbReference type="ChEBI" id="CHEBI:18420"/>
        <label>1</label>
    </ligand>
</feature>
<comment type="similarity">
    <text evidence="1">Belongs to the DNA repair enzymes AP/ExoA family.</text>
</comment>